<feature type="domain" description="Cytochrome c" evidence="6">
    <location>
        <begin position="199"/>
        <end position="308"/>
    </location>
</feature>
<dbReference type="InterPro" id="IPR014353">
    <property type="entry name" value="Membr-bd_ADH_cyt_c"/>
</dbReference>
<feature type="binding site" description="covalent" evidence="4">
    <location>
        <position position="343"/>
    </location>
    <ligand>
        <name>heme c</name>
        <dbReference type="ChEBI" id="CHEBI:61717"/>
        <label>3</label>
    </ligand>
</feature>
<dbReference type="InterPro" id="IPR036909">
    <property type="entry name" value="Cyt_c-like_dom_sf"/>
</dbReference>
<dbReference type="InterPro" id="IPR051459">
    <property type="entry name" value="Cytochrome_c-type_DH"/>
</dbReference>
<dbReference type="PANTHER" id="PTHR35008">
    <property type="entry name" value="BLL4482 PROTEIN-RELATED"/>
    <property type="match status" value="1"/>
</dbReference>
<evidence type="ECO:0000313" key="7">
    <source>
        <dbReference type="EMBL" id="SFN32810.1"/>
    </source>
</evidence>
<dbReference type="Proteomes" id="UP000183107">
    <property type="component" value="Unassembled WGS sequence"/>
</dbReference>
<feature type="domain" description="Cytochrome c" evidence="6">
    <location>
        <begin position="327"/>
        <end position="417"/>
    </location>
</feature>
<accession>A0A1I4Y5N9</accession>
<dbReference type="PIRSF" id="PIRSF000018">
    <property type="entry name" value="Mb_ADH_cyt_c"/>
    <property type="match status" value="1"/>
</dbReference>
<evidence type="ECO:0000256" key="1">
    <source>
        <dbReference type="ARBA" id="ARBA00022617"/>
    </source>
</evidence>
<keyword evidence="8" id="KW-1185">Reference proteome</keyword>
<dbReference type="GO" id="GO:0009055">
    <property type="term" value="F:electron transfer activity"/>
    <property type="evidence" value="ECO:0007669"/>
    <property type="project" value="InterPro"/>
</dbReference>
<dbReference type="GO" id="GO:0016020">
    <property type="term" value="C:membrane"/>
    <property type="evidence" value="ECO:0007669"/>
    <property type="project" value="InterPro"/>
</dbReference>
<dbReference type="GO" id="GO:0020037">
    <property type="term" value="F:heme binding"/>
    <property type="evidence" value="ECO:0007669"/>
    <property type="project" value="InterPro"/>
</dbReference>
<dbReference type="PANTHER" id="PTHR35008:SF4">
    <property type="entry name" value="BLL4482 PROTEIN"/>
    <property type="match status" value="1"/>
</dbReference>
<dbReference type="AlphaFoldDB" id="A0A1I4Y5N9"/>
<keyword evidence="2 5" id="KW-0479">Metal-binding</keyword>
<feature type="binding site" description="covalent" evidence="4">
    <location>
        <position position="340"/>
    </location>
    <ligand>
        <name>heme c</name>
        <dbReference type="ChEBI" id="CHEBI:61717"/>
        <label>3</label>
    </ligand>
</feature>
<keyword evidence="3 5" id="KW-0408">Iron</keyword>
<dbReference type="InterPro" id="IPR009056">
    <property type="entry name" value="Cyt_c-like_dom"/>
</dbReference>
<dbReference type="Pfam" id="PF00034">
    <property type="entry name" value="Cytochrom_C"/>
    <property type="match status" value="2"/>
</dbReference>
<feature type="binding site" description="covalent" evidence="4">
    <location>
        <position position="217"/>
    </location>
    <ligand>
        <name>heme c</name>
        <dbReference type="ChEBI" id="CHEBI:61717"/>
        <label>2</label>
    </ligand>
</feature>
<feature type="binding site" description="axial binding residue" evidence="5">
    <location>
        <position position="218"/>
    </location>
    <ligand>
        <name>heme c</name>
        <dbReference type="ChEBI" id="CHEBI:61717"/>
        <label>2</label>
    </ligand>
    <ligandPart>
        <name>Fe</name>
        <dbReference type="ChEBI" id="CHEBI:18248"/>
    </ligandPart>
</feature>
<evidence type="ECO:0000259" key="6">
    <source>
        <dbReference type="PROSITE" id="PS51007"/>
    </source>
</evidence>
<evidence type="ECO:0000256" key="2">
    <source>
        <dbReference type="ARBA" id="ARBA00022723"/>
    </source>
</evidence>
<protein>
    <submittedName>
        <fullName evidence="7">Cytochrome c, mono-and diheme variants</fullName>
    </submittedName>
</protein>
<dbReference type="EMBL" id="FOVJ01000001">
    <property type="protein sequence ID" value="SFN32810.1"/>
    <property type="molecule type" value="Genomic_DNA"/>
</dbReference>
<proteinExistence type="predicted"/>
<reference evidence="8" key="1">
    <citation type="submission" date="2016-10" db="EMBL/GenBank/DDBJ databases">
        <authorList>
            <person name="Varghese N."/>
        </authorList>
    </citation>
    <scope>NUCLEOTIDE SEQUENCE [LARGE SCALE GENOMIC DNA]</scope>
    <source>
        <strain evidence="8">Nsp8</strain>
    </source>
</reference>
<evidence type="ECO:0000256" key="4">
    <source>
        <dbReference type="PIRSR" id="PIRSR000018-50"/>
    </source>
</evidence>
<feature type="binding site" description="covalent" evidence="4">
    <location>
        <position position="68"/>
    </location>
    <ligand>
        <name>heme c</name>
        <dbReference type="ChEBI" id="CHEBI:61717"/>
        <label>1</label>
    </ligand>
</feature>
<evidence type="ECO:0000256" key="3">
    <source>
        <dbReference type="ARBA" id="ARBA00023004"/>
    </source>
</evidence>
<dbReference type="GO" id="GO:0016614">
    <property type="term" value="F:oxidoreductase activity, acting on CH-OH group of donors"/>
    <property type="evidence" value="ECO:0007669"/>
    <property type="project" value="InterPro"/>
</dbReference>
<evidence type="ECO:0000313" key="8">
    <source>
        <dbReference type="Proteomes" id="UP000183107"/>
    </source>
</evidence>
<comment type="cofactor">
    <cofactor evidence="4">
        <name>heme c</name>
        <dbReference type="ChEBI" id="CHEBI:61717"/>
    </cofactor>
    <text evidence="4">Binds 3 heme c groups covalently per subunit.</text>
</comment>
<dbReference type="GO" id="GO:0005506">
    <property type="term" value="F:iron ion binding"/>
    <property type="evidence" value="ECO:0007669"/>
    <property type="project" value="InterPro"/>
</dbReference>
<feature type="binding site" description="covalent" evidence="4">
    <location>
        <position position="71"/>
    </location>
    <ligand>
        <name>heme c</name>
        <dbReference type="ChEBI" id="CHEBI:61717"/>
        <label>1</label>
    </ligand>
</feature>
<evidence type="ECO:0000256" key="5">
    <source>
        <dbReference type="PIRSR" id="PIRSR000018-51"/>
    </source>
</evidence>
<sequence length="437" mass="47250">MKRVKHIAIATVFAIFAGLGVLLAPLGPQVISAEQMPAKTGDAETSQAQQTQQTRQMRGAYLAQAGNCRGCHTAQGGLPYSGGHILATSIGIFVTPNITLDQETGIGLWDEEDFWRAMHHGKSRDGSPLYPAFPYTDYTKVTREDTDAIFAYLKSLPPVEQRNPPHQINFPFNFRPLLYLWRALYFTDGVYQPDAVKSDEWNRGAYLVQGLGHCNACHTTRNPLGASQGDSLGGGQIMGSNWYAPSLTSLQEASTVDWALNDIVQILTTGLSSRAVATGPMADVVSQSLQHLTAGDAHAMAVYLKSLPESAPYSRGIAPELTQEVDGLLQKGSEIYEIYCQDCHGELGQGAPGVYPPLAGNRGITLASPINAIRSILHGGYAPVTAANPRPYGMPPFAQVLRDEEIALVLSYIRNAWGNRGSLVTAVQVDRSRKGVQ</sequence>
<dbReference type="PROSITE" id="PS51007">
    <property type="entry name" value="CYTC"/>
    <property type="match status" value="3"/>
</dbReference>
<dbReference type="Gene3D" id="1.10.760.10">
    <property type="entry name" value="Cytochrome c-like domain"/>
    <property type="match status" value="3"/>
</dbReference>
<keyword evidence="1 4" id="KW-0349">Heme</keyword>
<organism evidence="7 8">
    <name type="scientific">Nitrosospira briensis</name>
    <dbReference type="NCBI Taxonomy" id="35799"/>
    <lineage>
        <taxon>Bacteria</taxon>
        <taxon>Pseudomonadati</taxon>
        <taxon>Pseudomonadota</taxon>
        <taxon>Betaproteobacteria</taxon>
        <taxon>Nitrosomonadales</taxon>
        <taxon>Nitrosomonadaceae</taxon>
        <taxon>Nitrosospira</taxon>
    </lineage>
</organism>
<gene>
    <name evidence="7" type="ORF">SAMN05216386_0500</name>
</gene>
<dbReference type="OrthoDB" id="9809720at2"/>
<feature type="domain" description="Cytochrome c" evidence="6">
    <location>
        <begin position="54"/>
        <end position="157"/>
    </location>
</feature>
<feature type="binding site" description="axial binding residue" evidence="5">
    <location>
        <position position="344"/>
    </location>
    <ligand>
        <name>heme c</name>
        <dbReference type="ChEBI" id="CHEBI:61717"/>
        <label>3</label>
    </ligand>
    <ligandPart>
        <name>Fe</name>
        <dbReference type="ChEBI" id="CHEBI:18248"/>
    </ligandPart>
</feature>
<feature type="binding site" description="axial binding residue" evidence="5">
    <location>
        <position position="72"/>
    </location>
    <ligand>
        <name>heme c</name>
        <dbReference type="ChEBI" id="CHEBI:61717"/>
        <label>1</label>
    </ligand>
    <ligandPart>
        <name>Fe</name>
        <dbReference type="ChEBI" id="CHEBI:18248"/>
    </ligandPart>
</feature>
<name>A0A1I4Y5N9_9PROT</name>
<dbReference type="SUPFAM" id="SSF46626">
    <property type="entry name" value="Cytochrome c"/>
    <property type="match status" value="3"/>
</dbReference>
<feature type="binding site" description="covalent" evidence="4">
    <location>
        <position position="214"/>
    </location>
    <ligand>
        <name>heme c</name>
        <dbReference type="ChEBI" id="CHEBI:61717"/>
        <label>2</label>
    </ligand>
</feature>